<evidence type="ECO:0000313" key="4">
    <source>
        <dbReference type="Proteomes" id="UP000255523"/>
    </source>
</evidence>
<dbReference type="OrthoDB" id="596789at2"/>
<dbReference type="InterPro" id="IPR048399">
    <property type="entry name" value="DUF4438_C"/>
</dbReference>
<name>A0A380LLQ7_9FIRM</name>
<evidence type="ECO:0000313" key="3">
    <source>
        <dbReference type="EMBL" id="SUO03520.1"/>
    </source>
</evidence>
<keyword evidence="4" id="KW-1185">Reference proteome</keyword>
<protein>
    <recommendedName>
        <fullName evidence="5">DUF4438 domain-containing protein</fullName>
    </recommendedName>
</protein>
<gene>
    <name evidence="3" type="ORF">NCTC11087_00382</name>
</gene>
<dbReference type="GeneID" id="77461370"/>
<reference evidence="3 4" key="1">
    <citation type="submission" date="2018-06" db="EMBL/GenBank/DDBJ databases">
        <authorList>
            <consortium name="Pathogen Informatics"/>
            <person name="Doyle S."/>
        </authorList>
    </citation>
    <scope>NUCLEOTIDE SEQUENCE [LARGE SCALE GENOMIC DNA]</scope>
    <source>
        <strain evidence="3 4">NCTC11087</strain>
    </source>
</reference>
<evidence type="ECO:0008006" key="5">
    <source>
        <dbReference type="Google" id="ProtNLM"/>
    </source>
</evidence>
<dbReference type="Proteomes" id="UP000255523">
    <property type="component" value="Unassembled WGS sequence"/>
</dbReference>
<accession>A0A380LLQ7</accession>
<organism evidence="3 4">
    <name type="scientific">Faecalicoccus pleomorphus</name>
    <dbReference type="NCBI Taxonomy" id="1323"/>
    <lineage>
        <taxon>Bacteria</taxon>
        <taxon>Bacillati</taxon>
        <taxon>Bacillota</taxon>
        <taxon>Erysipelotrichia</taxon>
        <taxon>Erysipelotrichales</taxon>
        <taxon>Erysipelotrichaceae</taxon>
        <taxon>Faecalicoccus</taxon>
    </lineage>
</organism>
<sequence>MRINRDKLVKIAVNGQVDHPRMKGFRVGYDGKGRMPIGTGGITYSHAIGDPCMGLAGDHVEPGISLANPSNGENHALETFACVGNEARIINGPQKGKKGYVSGTHGGIDHTMICFDKKILEEMDGNETILVKAYGQGLKLLDHEDIYVMNIDPDLLEAMPIEETDKGITFPVVTVVPAFLMGSGLGSNTMMEGDYDIMTQDKEANEAYGLNDLRFGDFVAILDHDSEYGPHYLKGSISVGVIVHSDSYTSGHGPGVCVIATSKTGSIQPVVTKDANLKTYMKNLKRKG</sequence>
<dbReference type="Pfam" id="PF20999">
    <property type="entry name" value="DUF4438_C"/>
    <property type="match status" value="1"/>
</dbReference>
<dbReference type="RefSeq" id="WP_022789637.1">
    <property type="nucleotide sequence ID" value="NZ_JACJKL010000012.1"/>
</dbReference>
<evidence type="ECO:0000259" key="1">
    <source>
        <dbReference type="Pfam" id="PF14505"/>
    </source>
</evidence>
<dbReference type="EMBL" id="UHFX01000003">
    <property type="protein sequence ID" value="SUO03520.1"/>
    <property type="molecule type" value="Genomic_DNA"/>
</dbReference>
<dbReference type="InterPro" id="IPR044910">
    <property type="entry name" value="TM_1086_SG_dom"/>
</dbReference>
<evidence type="ECO:0000259" key="2">
    <source>
        <dbReference type="Pfam" id="PF20999"/>
    </source>
</evidence>
<dbReference type="Gene3D" id="2.102.30.10">
    <property type="entry name" value="tm1086 (SG structure) domain"/>
    <property type="match status" value="1"/>
</dbReference>
<dbReference type="InterPro" id="IPR044909">
    <property type="entry name" value="TM_1086_sf"/>
</dbReference>
<proteinExistence type="predicted"/>
<dbReference type="AlphaFoldDB" id="A0A380LLQ7"/>
<feature type="domain" description="DUF4438" evidence="2">
    <location>
        <begin position="159"/>
        <end position="280"/>
    </location>
</feature>
<dbReference type="Gene3D" id="2.40.10.170">
    <property type="match status" value="1"/>
</dbReference>
<dbReference type="Gene3D" id="4.10.1180.10">
    <property type="entry name" value="tm1086 domain"/>
    <property type="match status" value="1"/>
</dbReference>
<dbReference type="Pfam" id="PF14505">
    <property type="entry name" value="DUF4438"/>
    <property type="match status" value="1"/>
</dbReference>
<feature type="domain" description="DUF4438" evidence="1">
    <location>
        <begin position="25"/>
        <end position="157"/>
    </location>
</feature>
<dbReference type="InterPro" id="IPR029433">
    <property type="entry name" value="DUF4438_N"/>
</dbReference>